<reference evidence="16" key="1">
    <citation type="submission" date="2016-10" db="EMBL/GenBank/DDBJ databases">
        <authorList>
            <person name="Varghese N."/>
            <person name="Submissions S."/>
        </authorList>
    </citation>
    <scope>NUCLEOTIDE SEQUENCE [LARGE SCALE GENOMIC DNA]</scope>
    <source>
        <strain evidence="16">DSM 8987</strain>
    </source>
</reference>
<comment type="subunit">
    <text evidence="12">Homodimer.</text>
</comment>
<feature type="active site" evidence="12">
    <location>
        <position position="282"/>
    </location>
</feature>
<comment type="domain">
    <text evidence="12">The last Arg residue of the ACP-binding site is essential for the weak association between ACP/AcpP and FabH.</text>
</comment>
<dbReference type="HAMAP" id="MF_01815">
    <property type="entry name" value="FabH"/>
    <property type="match status" value="1"/>
</dbReference>
<dbReference type="EC" id="2.3.1.180" evidence="3 12"/>
<keyword evidence="6 12" id="KW-0276">Fatty acid metabolism</keyword>
<comment type="subcellular location">
    <subcellularLocation>
        <location evidence="12">Cytoplasm</location>
    </subcellularLocation>
</comment>
<keyword evidence="9 12" id="KW-0511">Multifunctional enzyme</keyword>
<feature type="domain" description="Beta-ketoacyl-[acyl-carrier-protein] synthase III N-terminal" evidence="14">
    <location>
        <begin position="107"/>
        <end position="185"/>
    </location>
</feature>
<keyword evidence="5 12" id="KW-0808">Transferase</keyword>
<dbReference type="GO" id="GO:0005737">
    <property type="term" value="C:cytoplasm"/>
    <property type="evidence" value="ECO:0007669"/>
    <property type="project" value="UniProtKB-SubCell"/>
</dbReference>
<feature type="active site" evidence="12">
    <location>
        <position position="252"/>
    </location>
</feature>
<proteinExistence type="inferred from homology"/>
<evidence type="ECO:0000313" key="16">
    <source>
        <dbReference type="Proteomes" id="UP000243205"/>
    </source>
</evidence>
<dbReference type="InterPro" id="IPR013747">
    <property type="entry name" value="ACP_syn_III_C"/>
</dbReference>
<comment type="function">
    <text evidence="12">Catalyzes the condensation reaction of fatty acid synthesis by the addition to an acyl acceptor of two carbons from malonyl-ACP. Catalyzes the first condensation reaction which initiates fatty acid synthesis and may therefore play a role in governing the total rate of fatty acid production. Possesses both acetoacetyl-ACP synthase and acetyl transacylase activities. Its substrate specificity determines the biosynthesis of branched-chain and/or straight-chain of fatty acids.</text>
</comment>
<dbReference type="Proteomes" id="UP000243205">
    <property type="component" value="Unassembled WGS sequence"/>
</dbReference>
<comment type="similarity">
    <text evidence="2 12">Belongs to the thiolase-like superfamily. FabH family.</text>
</comment>
<evidence type="ECO:0000313" key="15">
    <source>
        <dbReference type="EMBL" id="SDE40570.1"/>
    </source>
</evidence>
<protein>
    <recommendedName>
        <fullName evidence="3 12">Beta-ketoacyl-[acyl-carrier-protein] synthase III</fullName>
        <shortName evidence="12">Beta-ketoacyl-ACP synthase III</shortName>
        <shortName evidence="12">KAS III</shortName>
        <ecNumber evidence="3 12">2.3.1.180</ecNumber>
    </recommendedName>
    <alternativeName>
        <fullName evidence="12">3-oxoacyl-[acyl-carrier-protein] synthase 3</fullName>
    </alternativeName>
    <alternativeName>
        <fullName evidence="12">3-oxoacyl-[acyl-carrier-protein] synthase III</fullName>
    </alternativeName>
</protein>
<evidence type="ECO:0000256" key="3">
    <source>
        <dbReference type="ARBA" id="ARBA00012333"/>
    </source>
</evidence>
<evidence type="ECO:0000256" key="7">
    <source>
        <dbReference type="ARBA" id="ARBA00023098"/>
    </source>
</evidence>
<dbReference type="RefSeq" id="WP_092078815.1">
    <property type="nucleotide sequence ID" value="NZ_FNAQ01000010.1"/>
</dbReference>
<evidence type="ECO:0000259" key="13">
    <source>
        <dbReference type="Pfam" id="PF08541"/>
    </source>
</evidence>
<keyword evidence="16" id="KW-1185">Reference proteome</keyword>
<keyword evidence="10 12" id="KW-0012">Acyltransferase</keyword>
<dbReference type="FunFam" id="3.40.47.10:FF:000004">
    <property type="entry name" value="3-oxoacyl-[acyl-carrier-protein] synthase 3"/>
    <property type="match status" value="1"/>
</dbReference>
<evidence type="ECO:0000256" key="10">
    <source>
        <dbReference type="ARBA" id="ARBA00023315"/>
    </source>
</evidence>
<dbReference type="OrthoDB" id="9815506at2"/>
<sequence length="325" mass="34329">MPACCLLGSGHAVPERVLTNADLETLVDTSDAWIVERSGIHQRHIAEPGSALSDLAAQAAHQALAAAQLTASEIDLILVATVTGDFKFPAMACLLQEKLGAHQAAAFDLSAACSGFLYGLHLADSLIRCGGHRHILLVAAEMLSSMVNWQDRNTCVLFGDGAGALVLGPARTSAGLLSSVIHSDGRQHGLLYNPAGSQHPLTAADLASGFATIHMEGREVFRHAVVSMADALQEALDKAGIAQDDLDLLIPHQANRRIIEAIGKRFGLPAERVYINVDRYGNTSAASIPIALDEAWRSGRIQAGQHIGLTTFGAGLTWAAAILRF</sequence>
<dbReference type="PANTHER" id="PTHR43091:SF1">
    <property type="entry name" value="BETA-KETOACYL-[ACYL-CARRIER-PROTEIN] SYNTHASE III, CHLOROPLASTIC"/>
    <property type="match status" value="1"/>
</dbReference>
<evidence type="ECO:0000256" key="1">
    <source>
        <dbReference type="ARBA" id="ARBA00005194"/>
    </source>
</evidence>
<evidence type="ECO:0000256" key="6">
    <source>
        <dbReference type="ARBA" id="ARBA00022832"/>
    </source>
</evidence>
<dbReference type="GO" id="GO:0033818">
    <property type="term" value="F:beta-ketoacyl-acyl-carrier-protein synthase III activity"/>
    <property type="evidence" value="ECO:0007669"/>
    <property type="project" value="UniProtKB-UniRule"/>
</dbReference>
<dbReference type="EMBL" id="FNAQ01000010">
    <property type="protein sequence ID" value="SDE40570.1"/>
    <property type="molecule type" value="Genomic_DNA"/>
</dbReference>
<keyword evidence="7 12" id="KW-0443">Lipid metabolism</keyword>
<evidence type="ECO:0000256" key="12">
    <source>
        <dbReference type="HAMAP-Rule" id="MF_01815"/>
    </source>
</evidence>
<dbReference type="InterPro" id="IPR013751">
    <property type="entry name" value="ACP_syn_III_N"/>
</dbReference>
<organism evidence="15 16">
    <name type="scientific">Desulfuromonas thiophila</name>
    <dbReference type="NCBI Taxonomy" id="57664"/>
    <lineage>
        <taxon>Bacteria</taxon>
        <taxon>Pseudomonadati</taxon>
        <taxon>Thermodesulfobacteriota</taxon>
        <taxon>Desulfuromonadia</taxon>
        <taxon>Desulfuromonadales</taxon>
        <taxon>Desulfuromonadaceae</taxon>
        <taxon>Desulfuromonas</taxon>
    </lineage>
</organism>
<dbReference type="GO" id="GO:0004315">
    <property type="term" value="F:3-oxoacyl-[acyl-carrier-protein] synthase activity"/>
    <property type="evidence" value="ECO:0007669"/>
    <property type="project" value="InterPro"/>
</dbReference>
<dbReference type="InterPro" id="IPR016039">
    <property type="entry name" value="Thiolase-like"/>
</dbReference>
<keyword evidence="12" id="KW-0963">Cytoplasm</keyword>
<evidence type="ECO:0000256" key="4">
    <source>
        <dbReference type="ARBA" id="ARBA00022516"/>
    </source>
</evidence>
<evidence type="ECO:0000256" key="11">
    <source>
        <dbReference type="ARBA" id="ARBA00051096"/>
    </source>
</evidence>
<evidence type="ECO:0000256" key="5">
    <source>
        <dbReference type="ARBA" id="ARBA00022679"/>
    </source>
</evidence>
<name>A0A1G7CP64_9BACT</name>
<dbReference type="NCBIfam" id="TIGR00747">
    <property type="entry name" value="fabH"/>
    <property type="match status" value="1"/>
</dbReference>
<evidence type="ECO:0000256" key="8">
    <source>
        <dbReference type="ARBA" id="ARBA00023160"/>
    </source>
</evidence>
<evidence type="ECO:0000256" key="2">
    <source>
        <dbReference type="ARBA" id="ARBA00008642"/>
    </source>
</evidence>
<dbReference type="NCBIfam" id="NF006829">
    <property type="entry name" value="PRK09352.1"/>
    <property type="match status" value="1"/>
</dbReference>
<dbReference type="AlphaFoldDB" id="A0A1G7CP64"/>
<dbReference type="Pfam" id="PF08545">
    <property type="entry name" value="ACP_syn_III"/>
    <property type="match status" value="1"/>
</dbReference>
<keyword evidence="4 12" id="KW-0444">Lipid biosynthesis</keyword>
<dbReference type="InterPro" id="IPR004655">
    <property type="entry name" value="FabH"/>
</dbReference>
<feature type="domain" description="Beta-ketoacyl-[acyl-carrier-protein] synthase III C-terminal" evidence="13">
    <location>
        <begin position="236"/>
        <end position="324"/>
    </location>
</feature>
<keyword evidence="8 12" id="KW-0275">Fatty acid biosynthesis</keyword>
<dbReference type="CDD" id="cd00830">
    <property type="entry name" value="KAS_III"/>
    <property type="match status" value="1"/>
</dbReference>
<comment type="catalytic activity">
    <reaction evidence="11">
        <text>malonyl-[ACP] + acetyl-CoA + H(+) = 3-oxobutanoyl-[ACP] + CO2 + CoA</text>
        <dbReference type="Rhea" id="RHEA:12080"/>
        <dbReference type="Rhea" id="RHEA-COMP:9623"/>
        <dbReference type="Rhea" id="RHEA-COMP:9625"/>
        <dbReference type="ChEBI" id="CHEBI:15378"/>
        <dbReference type="ChEBI" id="CHEBI:16526"/>
        <dbReference type="ChEBI" id="CHEBI:57287"/>
        <dbReference type="ChEBI" id="CHEBI:57288"/>
        <dbReference type="ChEBI" id="CHEBI:78449"/>
        <dbReference type="ChEBI" id="CHEBI:78450"/>
        <dbReference type="EC" id="2.3.1.180"/>
    </reaction>
    <physiologicalReaction direction="left-to-right" evidence="11">
        <dbReference type="Rhea" id="RHEA:12081"/>
    </physiologicalReaction>
</comment>
<gene>
    <name evidence="12" type="primary">fabH</name>
    <name evidence="15" type="ORF">SAMN05661003_11036</name>
</gene>
<accession>A0A1G7CP64</accession>
<dbReference type="STRING" id="57664.SAMN05661003_11036"/>
<dbReference type="Pfam" id="PF08541">
    <property type="entry name" value="ACP_syn_III_C"/>
    <property type="match status" value="1"/>
</dbReference>
<dbReference type="Gene3D" id="3.40.47.10">
    <property type="match status" value="1"/>
</dbReference>
<feature type="region of interest" description="ACP-binding" evidence="12">
    <location>
        <begin position="253"/>
        <end position="257"/>
    </location>
</feature>
<dbReference type="GO" id="GO:0006633">
    <property type="term" value="P:fatty acid biosynthetic process"/>
    <property type="evidence" value="ECO:0007669"/>
    <property type="project" value="UniProtKB-UniRule"/>
</dbReference>
<feature type="active site" evidence="12">
    <location>
        <position position="113"/>
    </location>
</feature>
<comment type="pathway">
    <text evidence="1 12">Lipid metabolism; fatty acid biosynthesis.</text>
</comment>
<evidence type="ECO:0000259" key="14">
    <source>
        <dbReference type="Pfam" id="PF08545"/>
    </source>
</evidence>
<dbReference type="UniPathway" id="UPA00094"/>
<dbReference type="PANTHER" id="PTHR43091">
    <property type="entry name" value="3-OXOACYL-[ACYL-CARRIER-PROTEIN] SYNTHASE"/>
    <property type="match status" value="1"/>
</dbReference>
<dbReference type="SUPFAM" id="SSF53901">
    <property type="entry name" value="Thiolase-like"/>
    <property type="match status" value="1"/>
</dbReference>
<evidence type="ECO:0000256" key="9">
    <source>
        <dbReference type="ARBA" id="ARBA00023268"/>
    </source>
</evidence>